<dbReference type="EMBL" id="QTSX02004295">
    <property type="protein sequence ID" value="KAJ9066332.1"/>
    <property type="molecule type" value="Genomic_DNA"/>
</dbReference>
<evidence type="ECO:0000313" key="1">
    <source>
        <dbReference type="EMBL" id="KAJ9066332.1"/>
    </source>
</evidence>
<keyword evidence="2" id="KW-1185">Reference proteome</keyword>
<dbReference type="Proteomes" id="UP001165960">
    <property type="component" value="Unassembled WGS sequence"/>
</dbReference>
<comment type="caution">
    <text evidence="1">The sequence shown here is derived from an EMBL/GenBank/DDBJ whole genome shotgun (WGS) entry which is preliminary data.</text>
</comment>
<evidence type="ECO:0000313" key="2">
    <source>
        <dbReference type="Proteomes" id="UP001165960"/>
    </source>
</evidence>
<protein>
    <submittedName>
        <fullName evidence="1">Uncharacterized protein</fullName>
    </submittedName>
</protein>
<organism evidence="1 2">
    <name type="scientific">Entomophthora muscae</name>
    <dbReference type="NCBI Taxonomy" id="34485"/>
    <lineage>
        <taxon>Eukaryota</taxon>
        <taxon>Fungi</taxon>
        <taxon>Fungi incertae sedis</taxon>
        <taxon>Zoopagomycota</taxon>
        <taxon>Entomophthoromycotina</taxon>
        <taxon>Entomophthoromycetes</taxon>
        <taxon>Entomophthorales</taxon>
        <taxon>Entomophthoraceae</taxon>
        <taxon>Entomophthora</taxon>
    </lineage>
</organism>
<reference evidence="1" key="1">
    <citation type="submission" date="2022-04" db="EMBL/GenBank/DDBJ databases">
        <title>Genome of the entomopathogenic fungus Entomophthora muscae.</title>
        <authorList>
            <person name="Elya C."/>
            <person name="Lovett B.R."/>
            <person name="Lee E."/>
            <person name="Macias A.M."/>
            <person name="Hajek A.E."/>
            <person name="De Bivort B.L."/>
            <person name="Kasson M.T."/>
            <person name="De Fine Licht H.H."/>
            <person name="Stajich J.E."/>
        </authorList>
    </citation>
    <scope>NUCLEOTIDE SEQUENCE</scope>
    <source>
        <strain evidence="1">Berkeley</strain>
    </source>
</reference>
<name>A0ACC2SW43_9FUNG</name>
<sequence>MVASDWYVSLGRFGWRSGARLQRPRRLARLLHSHRYRDCAIYSVVEVLILFVDYIKKEECWVRGEAGSSAIWASSITRRVSFLAWVSVHHKFLVVEYRCRPISGGLSGSSRRRTSVMIVDEASSLCRVIDFVKDL</sequence>
<accession>A0ACC2SW43</accession>
<proteinExistence type="predicted"/>
<gene>
    <name evidence="1" type="ORF">DSO57_1010543</name>
</gene>